<dbReference type="Gene3D" id="2.60.120.10">
    <property type="entry name" value="Jelly Rolls"/>
    <property type="match status" value="1"/>
</dbReference>
<dbReference type="InterPro" id="IPR014710">
    <property type="entry name" value="RmlC-like_jellyroll"/>
</dbReference>
<keyword evidence="3" id="KW-1185">Reference proteome</keyword>
<accession>A0A497XNR5</accession>
<evidence type="ECO:0000313" key="3">
    <source>
        <dbReference type="Proteomes" id="UP000268908"/>
    </source>
</evidence>
<dbReference type="NCBIfam" id="TIGR04366">
    <property type="entry name" value="cupin_WbuC"/>
    <property type="match status" value="1"/>
</dbReference>
<protein>
    <submittedName>
        <fullName evidence="2">Cupin fold WbuC family metalloprotein</fullName>
    </submittedName>
</protein>
<feature type="domain" description="Cupin fold metalloprotein WbuC cupin" evidence="1">
    <location>
        <begin position="5"/>
        <end position="85"/>
    </location>
</feature>
<dbReference type="InterPro" id="IPR011051">
    <property type="entry name" value="RmlC_Cupin_sf"/>
</dbReference>
<evidence type="ECO:0000313" key="2">
    <source>
        <dbReference type="EMBL" id="RLJ67849.1"/>
    </source>
</evidence>
<dbReference type="Pfam" id="PF19480">
    <property type="entry name" value="DUF6016"/>
    <property type="match status" value="1"/>
</dbReference>
<dbReference type="AlphaFoldDB" id="A0A497XNR5"/>
<dbReference type="EMBL" id="RCCI01000004">
    <property type="protein sequence ID" value="RLJ67849.1"/>
    <property type="molecule type" value="Genomic_DNA"/>
</dbReference>
<dbReference type="SUPFAM" id="SSF51182">
    <property type="entry name" value="RmlC-like cupins"/>
    <property type="match status" value="1"/>
</dbReference>
<evidence type="ECO:0000259" key="1">
    <source>
        <dbReference type="Pfam" id="PF19480"/>
    </source>
</evidence>
<dbReference type="InterPro" id="IPR046058">
    <property type="entry name" value="WbuC_cupin"/>
</dbReference>
<reference evidence="2 3" key="1">
    <citation type="submission" date="2018-10" db="EMBL/GenBank/DDBJ databases">
        <title>Genomic Encyclopedia of Type Strains, Phase IV (KMG-IV): sequencing the most valuable type-strain genomes for metagenomic binning, comparative biology and taxonomic classification.</title>
        <authorList>
            <person name="Goeker M."/>
        </authorList>
    </citation>
    <scope>NUCLEOTIDE SEQUENCE [LARGE SCALE GENOMIC DNA]</scope>
    <source>
        <strain evidence="2 3">DSM 26916</strain>
    </source>
</reference>
<name>A0A497XNR5_9PROT</name>
<proteinExistence type="predicted"/>
<dbReference type="Proteomes" id="UP000268908">
    <property type="component" value="Unassembled WGS sequence"/>
</dbReference>
<dbReference type="InterPro" id="IPR027565">
    <property type="entry name" value="Cupin_WbuC"/>
</dbReference>
<comment type="caution">
    <text evidence="2">The sequence shown here is derived from an EMBL/GenBank/DDBJ whole genome shotgun (WGS) entry which is preliminary data.</text>
</comment>
<sequence>MIRLIDTALLDEVSAEARTAPRGRKNRNFHPRDDYPAHRLLNAIEPGSYIAPHRHLDPAKDETMVVLRGTLALVVFDDAGQVTLTQIVGTPGVLPSGRAADTVLGIDIPHGTWHTVFAFEPGTVFLEAKSGPYLPLTEAERAPWAPAENAAEAPAYLAGLRRLFS</sequence>
<organism evidence="2 3">
    <name type="scientific">Sulfurisoma sediminicola</name>
    <dbReference type="NCBI Taxonomy" id="1381557"/>
    <lineage>
        <taxon>Bacteria</taxon>
        <taxon>Pseudomonadati</taxon>
        <taxon>Pseudomonadota</taxon>
        <taxon>Betaproteobacteria</taxon>
        <taxon>Nitrosomonadales</taxon>
        <taxon>Sterolibacteriaceae</taxon>
        <taxon>Sulfurisoma</taxon>
    </lineage>
</organism>
<gene>
    <name evidence="2" type="ORF">DFR35_0399</name>
</gene>
<dbReference type="CDD" id="cd07005">
    <property type="entry name" value="cupin_WbuC-like"/>
    <property type="match status" value="1"/>
</dbReference>
<dbReference type="RefSeq" id="WP_243642495.1">
    <property type="nucleotide sequence ID" value="NZ_BHVV01000001.1"/>
</dbReference>